<evidence type="ECO:0000313" key="1">
    <source>
        <dbReference type="EMBL" id="CAD8088825.1"/>
    </source>
</evidence>
<proteinExistence type="predicted"/>
<evidence type="ECO:0000313" key="3">
    <source>
        <dbReference type="Proteomes" id="UP000692954"/>
    </source>
</evidence>
<protein>
    <submittedName>
        <fullName evidence="2">Uncharacterized protein</fullName>
    </submittedName>
</protein>
<accession>A0A8S1NC55</accession>
<dbReference type="Proteomes" id="UP000692954">
    <property type="component" value="Unassembled WGS sequence"/>
</dbReference>
<evidence type="ECO:0000313" key="2">
    <source>
        <dbReference type="EMBL" id="CAD8088829.1"/>
    </source>
</evidence>
<gene>
    <name evidence="1" type="ORF">PSON_ATCC_30995.1.T0530116</name>
    <name evidence="2" type="ORF">PSON_ATCC_30995.1.T0530118</name>
</gene>
<name>A0A8S1NC55_9CILI</name>
<dbReference type="EMBL" id="CAJJDN010000053">
    <property type="protein sequence ID" value="CAD8088825.1"/>
    <property type="molecule type" value="Genomic_DNA"/>
</dbReference>
<keyword evidence="3" id="KW-1185">Reference proteome</keyword>
<comment type="caution">
    <text evidence="2">The sequence shown here is derived from an EMBL/GenBank/DDBJ whole genome shotgun (WGS) entry which is preliminary data.</text>
</comment>
<dbReference type="EMBL" id="CAJJDN010000053">
    <property type="protein sequence ID" value="CAD8088829.1"/>
    <property type="molecule type" value="Genomic_DNA"/>
</dbReference>
<sequence length="103" mass="11712">MINLDENSRLIFLQEIDQNSNNKPSQKQKNKKNGMKVVLDILNNFLCVLVYCFAFGNPKELGQPFDIDNSPFGAGTGKEEYKFAYFVNPDNDSSYIELYVSSS</sequence>
<dbReference type="AlphaFoldDB" id="A0A8S1NC55"/>
<organism evidence="2 3">
    <name type="scientific">Paramecium sonneborni</name>
    <dbReference type="NCBI Taxonomy" id="65129"/>
    <lineage>
        <taxon>Eukaryota</taxon>
        <taxon>Sar</taxon>
        <taxon>Alveolata</taxon>
        <taxon>Ciliophora</taxon>
        <taxon>Intramacronucleata</taxon>
        <taxon>Oligohymenophorea</taxon>
        <taxon>Peniculida</taxon>
        <taxon>Parameciidae</taxon>
        <taxon>Paramecium</taxon>
    </lineage>
</organism>
<reference evidence="2" key="1">
    <citation type="submission" date="2021-01" db="EMBL/GenBank/DDBJ databases">
        <authorList>
            <consortium name="Genoscope - CEA"/>
            <person name="William W."/>
        </authorList>
    </citation>
    <scope>NUCLEOTIDE SEQUENCE</scope>
</reference>